<evidence type="ECO:0000256" key="10">
    <source>
        <dbReference type="PIRSR" id="PIRSR037215-1"/>
    </source>
</evidence>
<dbReference type="AlphaFoldDB" id="A0A7R7ELY2"/>
<name>A0A7R7ELY2_9FIRM</name>
<comment type="catalytic activity">
    <reaction evidence="1">
        <text>Release of the N-terminal residue from a tripeptide.</text>
        <dbReference type="EC" id="3.4.11.4"/>
    </reaction>
</comment>
<accession>A0A7R7ELY2</accession>
<dbReference type="InterPro" id="IPR036264">
    <property type="entry name" value="Bact_exopeptidase_dim_dom"/>
</dbReference>
<dbReference type="SUPFAM" id="SSF55031">
    <property type="entry name" value="Bacterial exopeptidase dimerisation domain"/>
    <property type="match status" value="1"/>
</dbReference>
<dbReference type="EC" id="3.4.11.4" evidence="9"/>
<reference evidence="13 14" key="1">
    <citation type="submission" date="2020-11" db="EMBL/GenBank/DDBJ databases">
        <title>Draft genome sequencing of a Lachnospiraceae strain isolated from anoxic soil subjected to BSD treatment.</title>
        <authorList>
            <person name="Uek A."/>
            <person name="Tonouchi A."/>
        </authorList>
    </citation>
    <scope>NUCLEOTIDE SEQUENCE [LARGE SCALE GENOMIC DNA]</scope>
    <source>
        <strain evidence="13 14">TB5</strain>
    </source>
</reference>
<dbReference type="PANTHER" id="PTHR42994">
    <property type="entry name" value="PEPTIDASE T"/>
    <property type="match status" value="1"/>
</dbReference>
<dbReference type="Pfam" id="PF07687">
    <property type="entry name" value="M20_dimer"/>
    <property type="match status" value="1"/>
</dbReference>
<dbReference type="EMBL" id="AP024169">
    <property type="protein sequence ID" value="BCN31184.1"/>
    <property type="molecule type" value="Genomic_DNA"/>
</dbReference>
<feature type="domain" description="Peptidase M20 dimerisation" evidence="12">
    <location>
        <begin position="205"/>
        <end position="308"/>
    </location>
</feature>
<dbReference type="GO" id="GO:0006518">
    <property type="term" value="P:peptide metabolic process"/>
    <property type="evidence" value="ECO:0007669"/>
    <property type="project" value="InterPro"/>
</dbReference>
<sequence length="409" mass="44912">MKAYERLLKYVKIHTTSDENSGTHPSSKCQFELANLLVSEMNDLGISKVRVDEHAYVYGEIPATKGYENCPSIGFIAHMDTSPDASGENVNPQIIENYNGEDVVLPATKDILSVKVFPHLSELKGRTLITTDGSTLLGADDKAGIAEIMTACEILLTSDIPHGKICIGFTPDEEVGEGADFFNVKEFGADFAYTVDGSREGEIEYENFNAAACKFEVRGVSVHPGSSKNTMVNAALVAFEINSMLPSGEIPRHTKGYEGFYHLTDMSGDVTNATLSYIIRDHSATMFEARKETLKHIADLMNEKYGEGTVSILLKDNYRNMLEMIEPNFHLIENAREAIQKVGLTPITTPIRGGTDGARLSFMGLPCPNLGTGGFAFHGNLEHITVEGMELSTLVLIEIMKLYSKEDYK</sequence>
<keyword evidence="4" id="KW-0645">Protease</keyword>
<keyword evidence="5 11" id="KW-0479">Metal-binding</keyword>
<evidence type="ECO:0000259" key="12">
    <source>
        <dbReference type="Pfam" id="PF07687"/>
    </source>
</evidence>
<evidence type="ECO:0000256" key="1">
    <source>
        <dbReference type="ARBA" id="ARBA00000870"/>
    </source>
</evidence>
<dbReference type="KEGG" id="ahb:bsdtb5_24790"/>
<dbReference type="Gene3D" id="3.30.70.360">
    <property type="match status" value="1"/>
</dbReference>
<dbReference type="SUPFAM" id="SSF53187">
    <property type="entry name" value="Zn-dependent exopeptidases"/>
    <property type="match status" value="1"/>
</dbReference>
<feature type="binding site" evidence="11">
    <location>
        <position position="196"/>
    </location>
    <ligand>
        <name>Zn(2+)</name>
        <dbReference type="ChEBI" id="CHEBI:29105"/>
        <label>1</label>
    </ligand>
</feature>
<dbReference type="Pfam" id="PF01546">
    <property type="entry name" value="Peptidase_M20"/>
    <property type="match status" value="1"/>
</dbReference>
<keyword evidence="14" id="KW-1185">Reference proteome</keyword>
<dbReference type="InterPro" id="IPR002933">
    <property type="entry name" value="Peptidase_M20"/>
</dbReference>
<feature type="binding site" evidence="11">
    <location>
        <position position="140"/>
    </location>
    <ligand>
        <name>Zn(2+)</name>
        <dbReference type="ChEBI" id="CHEBI:29105"/>
        <label>1</label>
    </ligand>
</feature>
<dbReference type="RefSeq" id="WP_271712327.1">
    <property type="nucleotide sequence ID" value="NZ_AP024169.1"/>
</dbReference>
<evidence type="ECO:0000256" key="11">
    <source>
        <dbReference type="PIRSR" id="PIRSR037215-2"/>
    </source>
</evidence>
<evidence type="ECO:0000256" key="8">
    <source>
        <dbReference type="ARBA" id="ARBA00023049"/>
    </source>
</evidence>
<dbReference type="PIRSF" id="PIRSF037215">
    <property type="entry name" value="Peptidase_M20B"/>
    <property type="match status" value="1"/>
</dbReference>
<gene>
    <name evidence="13" type="primary">pepT</name>
    <name evidence="13" type="ORF">bsdtb5_24790</name>
</gene>
<dbReference type="PANTHER" id="PTHR42994:SF1">
    <property type="entry name" value="PEPTIDASE T"/>
    <property type="match status" value="1"/>
</dbReference>
<keyword evidence="3" id="KW-0031">Aminopeptidase</keyword>
<dbReference type="Proteomes" id="UP000595897">
    <property type="component" value="Chromosome"/>
</dbReference>
<dbReference type="InterPro" id="IPR001261">
    <property type="entry name" value="ArgE/DapE_CS"/>
</dbReference>
<dbReference type="Gene3D" id="3.40.630.10">
    <property type="entry name" value="Zn peptidases"/>
    <property type="match status" value="1"/>
</dbReference>
<feature type="active site" description="Proton acceptor" evidence="10">
    <location>
        <position position="173"/>
    </location>
</feature>
<keyword evidence="7 11" id="KW-0862">Zinc</keyword>
<evidence type="ECO:0000256" key="5">
    <source>
        <dbReference type="ARBA" id="ARBA00022723"/>
    </source>
</evidence>
<evidence type="ECO:0000256" key="9">
    <source>
        <dbReference type="NCBIfam" id="TIGR01882"/>
    </source>
</evidence>
<feature type="binding site" evidence="11">
    <location>
        <position position="78"/>
    </location>
    <ligand>
        <name>Zn(2+)</name>
        <dbReference type="ChEBI" id="CHEBI:29105"/>
        <label>1</label>
    </ligand>
</feature>
<feature type="binding site" evidence="11">
    <location>
        <position position="378"/>
    </location>
    <ligand>
        <name>Zn(2+)</name>
        <dbReference type="ChEBI" id="CHEBI:29105"/>
        <label>2</label>
    </ligand>
</feature>
<protein>
    <recommendedName>
        <fullName evidence="9">Peptidase T</fullName>
        <ecNumber evidence="9">3.4.11.4</ecNumber>
    </recommendedName>
</protein>
<dbReference type="GO" id="GO:0008270">
    <property type="term" value="F:zinc ion binding"/>
    <property type="evidence" value="ECO:0007669"/>
    <property type="project" value="InterPro"/>
</dbReference>
<dbReference type="PROSITE" id="PS00759">
    <property type="entry name" value="ARGE_DAPE_CPG2_2"/>
    <property type="match status" value="1"/>
</dbReference>
<keyword evidence="6" id="KW-0378">Hydrolase</keyword>
<dbReference type="NCBIfam" id="TIGR01882">
    <property type="entry name" value="peptidase-T"/>
    <property type="match status" value="1"/>
</dbReference>
<evidence type="ECO:0000256" key="3">
    <source>
        <dbReference type="ARBA" id="ARBA00022438"/>
    </source>
</evidence>
<proteinExistence type="inferred from homology"/>
<dbReference type="PROSITE" id="PS00758">
    <property type="entry name" value="ARGE_DAPE_CPG2_1"/>
    <property type="match status" value="1"/>
</dbReference>
<dbReference type="GO" id="GO:0045148">
    <property type="term" value="F:tripeptide aminopeptidase activity"/>
    <property type="evidence" value="ECO:0007669"/>
    <property type="project" value="UniProtKB-UniRule"/>
</dbReference>
<evidence type="ECO:0000256" key="6">
    <source>
        <dbReference type="ARBA" id="ARBA00022801"/>
    </source>
</evidence>
<feature type="active site" evidence="10">
    <location>
        <position position="80"/>
    </location>
</feature>
<dbReference type="NCBIfam" id="NF009920">
    <property type="entry name" value="PRK13381.1"/>
    <property type="match status" value="1"/>
</dbReference>
<dbReference type="InterPro" id="IPR011650">
    <property type="entry name" value="Peptidase_M20_dimer"/>
</dbReference>
<dbReference type="GO" id="GO:0006508">
    <property type="term" value="P:proteolysis"/>
    <property type="evidence" value="ECO:0007669"/>
    <property type="project" value="UniProtKB-UniRule"/>
</dbReference>
<dbReference type="GO" id="GO:0008237">
    <property type="term" value="F:metallopeptidase activity"/>
    <property type="evidence" value="ECO:0007669"/>
    <property type="project" value="UniProtKB-KW"/>
</dbReference>
<dbReference type="InterPro" id="IPR010161">
    <property type="entry name" value="Peptidase_M20B"/>
</dbReference>
<evidence type="ECO:0000256" key="7">
    <source>
        <dbReference type="ARBA" id="ARBA00022833"/>
    </source>
</evidence>
<keyword evidence="8" id="KW-0482">Metalloprotease</keyword>
<comment type="similarity">
    <text evidence="2">Belongs to the peptidase M20B family.</text>
</comment>
<dbReference type="CDD" id="cd03892">
    <property type="entry name" value="M20_peptT"/>
    <property type="match status" value="1"/>
</dbReference>
<feature type="binding site" evidence="11">
    <location>
        <position position="174"/>
    </location>
    <ligand>
        <name>Zn(2+)</name>
        <dbReference type="ChEBI" id="CHEBI:29105"/>
        <label>2</label>
    </ligand>
</feature>
<evidence type="ECO:0000313" key="14">
    <source>
        <dbReference type="Proteomes" id="UP000595897"/>
    </source>
</evidence>
<dbReference type="NCBIfam" id="NF003976">
    <property type="entry name" value="PRK05469.1"/>
    <property type="match status" value="1"/>
</dbReference>
<comment type="cofactor">
    <cofactor evidence="11">
        <name>Zn(2+)</name>
        <dbReference type="ChEBI" id="CHEBI:29105"/>
    </cofactor>
    <text evidence="11">Binds 2 Zn(2+) ions per subunit.</text>
</comment>
<evidence type="ECO:0000313" key="13">
    <source>
        <dbReference type="EMBL" id="BCN31184.1"/>
    </source>
</evidence>
<evidence type="ECO:0000256" key="2">
    <source>
        <dbReference type="ARBA" id="ARBA00009692"/>
    </source>
</evidence>
<evidence type="ECO:0000256" key="4">
    <source>
        <dbReference type="ARBA" id="ARBA00022670"/>
    </source>
</evidence>
<feature type="binding site" evidence="11">
    <location>
        <position position="140"/>
    </location>
    <ligand>
        <name>Zn(2+)</name>
        <dbReference type="ChEBI" id="CHEBI:29105"/>
        <label>2</label>
    </ligand>
</feature>
<organism evidence="13 14">
    <name type="scientific">Anaeromicropila herbilytica</name>
    <dbReference type="NCBI Taxonomy" id="2785025"/>
    <lineage>
        <taxon>Bacteria</taxon>
        <taxon>Bacillati</taxon>
        <taxon>Bacillota</taxon>
        <taxon>Clostridia</taxon>
        <taxon>Lachnospirales</taxon>
        <taxon>Lachnospiraceae</taxon>
        <taxon>Anaeromicropila</taxon>
    </lineage>
</organism>